<dbReference type="RefSeq" id="WP_185346546.1">
    <property type="nucleotide sequence ID" value="NZ_JAASTU010000041.1"/>
</dbReference>
<evidence type="ECO:0000313" key="1">
    <source>
        <dbReference type="EMBL" id="MBC1509411.1"/>
    </source>
</evidence>
<protein>
    <submittedName>
        <fullName evidence="1">Uncharacterized protein</fullName>
    </submittedName>
</protein>
<name>A0ABR6SUQ1_9LIST</name>
<sequence length="61" mass="7200">MNKSVMAEDTIKYFKCHVANREDFYNVKLFDEMTLKEVLDSILRVKGHPRVQEESTTHTLL</sequence>
<proteinExistence type="predicted"/>
<comment type="caution">
    <text evidence="1">The sequence shown here is derived from an EMBL/GenBank/DDBJ whole genome shotgun (WGS) entry which is preliminary data.</text>
</comment>
<evidence type="ECO:0000313" key="2">
    <source>
        <dbReference type="Proteomes" id="UP000587800"/>
    </source>
</evidence>
<dbReference type="Proteomes" id="UP000587800">
    <property type="component" value="Unassembled WGS sequence"/>
</dbReference>
<reference evidence="1 2" key="1">
    <citation type="submission" date="2020-03" db="EMBL/GenBank/DDBJ databases">
        <title>Soil Listeria distribution.</title>
        <authorList>
            <person name="Liao J."/>
            <person name="Wiedmann M."/>
        </authorList>
    </citation>
    <scope>NUCLEOTIDE SEQUENCE [LARGE SCALE GENOMIC DNA]</scope>
    <source>
        <strain evidence="1 2">FSL L7-1515</strain>
    </source>
</reference>
<gene>
    <name evidence="1" type="ORF">HCJ59_05835</name>
</gene>
<keyword evidence="2" id="KW-1185">Reference proteome</keyword>
<dbReference type="EMBL" id="JAASUB010000006">
    <property type="protein sequence ID" value="MBC1509411.1"/>
    <property type="molecule type" value="Genomic_DNA"/>
</dbReference>
<organism evidence="1 2">
    <name type="scientific">Listeria immobilis</name>
    <dbReference type="NCBI Taxonomy" id="2713502"/>
    <lineage>
        <taxon>Bacteria</taxon>
        <taxon>Bacillati</taxon>
        <taxon>Bacillota</taxon>
        <taxon>Bacilli</taxon>
        <taxon>Bacillales</taxon>
        <taxon>Listeriaceae</taxon>
        <taxon>Listeria</taxon>
    </lineage>
</organism>
<accession>A0ABR6SUQ1</accession>